<name>C5EZV7_9HELI</name>
<gene>
    <name evidence="2" type="ORF">HPMG_01008</name>
</gene>
<protein>
    <submittedName>
        <fullName evidence="2">Uncharacterized protein</fullName>
    </submittedName>
</protein>
<feature type="transmembrane region" description="Helical" evidence="1">
    <location>
        <begin position="25"/>
        <end position="43"/>
    </location>
</feature>
<dbReference type="Proteomes" id="UP000003953">
    <property type="component" value="Unassembled WGS sequence"/>
</dbReference>
<evidence type="ECO:0000256" key="1">
    <source>
        <dbReference type="SAM" id="Phobius"/>
    </source>
</evidence>
<dbReference type="EMBL" id="DS990443">
    <property type="protein sequence ID" value="EEQ63551.1"/>
    <property type="molecule type" value="Genomic_DNA"/>
</dbReference>
<keyword evidence="1" id="KW-0472">Membrane</keyword>
<evidence type="ECO:0000313" key="2">
    <source>
        <dbReference type="EMBL" id="EEQ63551.1"/>
    </source>
</evidence>
<organism evidence="2 3">
    <name type="scientific">Helicobacter pullorum MIT 98-5489</name>
    <dbReference type="NCBI Taxonomy" id="537972"/>
    <lineage>
        <taxon>Bacteria</taxon>
        <taxon>Pseudomonadati</taxon>
        <taxon>Campylobacterota</taxon>
        <taxon>Epsilonproteobacteria</taxon>
        <taxon>Campylobacterales</taxon>
        <taxon>Helicobacteraceae</taxon>
        <taxon>Helicobacter</taxon>
    </lineage>
</organism>
<keyword evidence="1" id="KW-1133">Transmembrane helix</keyword>
<evidence type="ECO:0000313" key="3">
    <source>
        <dbReference type="Proteomes" id="UP000003953"/>
    </source>
</evidence>
<keyword evidence="1" id="KW-0812">Transmembrane</keyword>
<proteinExistence type="predicted"/>
<sequence>MVVLFVIWAAFKRFANNKIVKNIAFIIYSLNIILILILCKNYLRQFKINLSSFNQPKGGKTMRLSQDYRSKKAYVALDCA</sequence>
<reference evidence="3" key="1">
    <citation type="journal article" date="2014" name="Genome Announc.">
        <title>Draft genome sequences of six enterohepatic helicobacter species isolated from humans and one from rhesus macaques.</title>
        <authorList>
            <person name="Shen Z."/>
            <person name="Sheh A."/>
            <person name="Young S.K."/>
            <person name="Abouelliel A."/>
            <person name="Ward D.V."/>
            <person name="Earl A.M."/>
            <person name="Fox J.G."/>
        </authorList>
    </citation>
    <scope>NUCLEOTIDE SEQUENCE [LARGE SCALE GENOMIC DNA]</scope>
    <source>
        <strain evidence="3">MIT 98-5489</strain>
    </source>
</reference>
<dbReference type="AlphaFoldDB" id="C5EZV7"/>
<keyword evidence="3" id="KW-1185">Reference proteome</keyword>
<dbReference type="HOGENOM" id="CLU_2584911_0_0_7"/>
<accession>C5EZV7</accession>